<dbReference type="InterPro" id="IPR011042">
    <property type="entry name" value="6-blade_b-propeller_TolB-like"/>
</dbReference>
<dbReference type="AlphaFoldDB" id="A0A815X777"/>
<protein>
    <submittedName>
        <fullName evidence="4">Uncharacterized protein</fullName>
    </submittedName>
</protein>
<reference evidence="4" key="1">
    <citation type="submission" date="2021-02" db="EMBL/GenBank/DDBJ databases">
        <authorList>
            <person name="Nowell W R."/>
        </authorList>
    </citation>
    <scope>NUCLEOTIDE SEQUENCE</scope>
</reference>
<comment type="caution">
    <text evidence="4">The sequence shown here is derived from an EMBL/GenBank/DDBJ whole genome shotgun (WGS) entry which is preliminary data.</text>
</comment>
<proteinExistence type="predicted"/>
<dbReference type="InterPro" id="IPR001258">
    <property type="entry name" value="NHL_repeat"/>
</dbReference>
<keyword evidence="3" id="KW-0732">Signal</keyword>
<evidence type="ECO:0000313" key="5">
    <source>
        <dbReference type="Proteomes" id="UP000663828"/>
    </source>
</evidence>
<feature type="signal peptide" evidence="3">
    <location>
        <begin position="1"/>
        <end position="21"/>
    </location>
</feature>
<dbReference type="PANTHER" id="PTHR24104:SF25">
    <property type="entry name" value="PROTEIN LIN-41"/>
    <property type="match status" value="1"/>
</dbReference>
<dbReference type="PROSITE" id="PS51125">
    <property type="entry name" value="NHL"/>
    <property type="match status" value="1"/>
</dbReference>
<dbReference type="GO" id="GO:0061630">
    <property type="term" value="F:ubiquitin protein ligase activity"/>
    <property type="evidence" value="ECO:0007669"/>
    <property type="project" value="TreeGrafter"/>
</dbReference>
<gene>
    <name evidence="4" type="ORF">XAT740_LOCUS42995</name>
</gene>
<evidence type="ECO:0000313" key="4">
    <source>
        <dbReference type="EMBL" id="CAF1552394.1"/>
    </source>
</evidence>
<feature type="non-terminal residue" evidence="4">
    <location>
        <position position="1"/>
    </location>
</feature>
<dbReference type="Pfam" id="PF01436">
    <property type="entry name" value="NHL"/>
    <property type="match status" value="2"/>
</dbReference>
<evidence type="ECO:0000256" key="3">
    <source>
        <dbReference type="SAM" id="SignalP"/>
    </source>
</evidence>
<dbReference type="GO" id="GO:0000209">
    <property type="term" value="P:protein polyubiquitination"/>
    <property type="evidence" value="ECO:0007669"/>
    <property type="project" value="TreeGrafter"/>
</dbReference>
<feature type="chain" id="PRO_5032343402" evidence="3">
    <location>
        <begin position="22"/>
        <end position="283"/>
    </location>
</feature>
<name>A0A815X777_ADIRI</name>
<sequence length="283" mass="31582">QSSLSCLIYFLLLFLLPLQQAKIVAGGNGDGSELNQLKFPKGIFVDQYQGIFIADADNHRIVQWKLNQNSGKIVAGGKGNRTDQLNVPTDVIVDEENNSLIITDCWNRRVIRWFNETNKKFSSKILDVLVWKIGEMKGKKGIVVAGGNGKGNQMNQLNLPHFIFVDDEQSIYVSDSGNHRVMKWRKDAKEGIVVAGGNGQGKELNQLIYPQGIIVDDFGQIYVTDSWNNRIMRWNEGKREGEIIVGGNGEGNELNQLLAPTCLSFDVQGKLKANRTLTNFLSN</sequence>
<keyword evidence="5" id="KW-1185">Reference proteome</keyword>
<dbReference type="Proteomes" id="UP000663828">
    <property type="component" value="Unassembled WGS sequence"/>
</dbReference>
<dbReference type="CDD" id="cd05819">
    <property type="entry name" value="NHL"/>
    <property type="match status" value="1"/>
</dbReference>
<feature type="repeat" description="NHL" evidence="2">
    <location>
        <begin position="156"/>
        <end position="187"/>
    </location>
</feature>
<dbReference type="Gene3D" id="2.120.10.30">
    <property type="entry name" value="TolB, C-terminal domain"/>
    <property type="match status" value="2"/>
</dbReference>
<dbReference type="SUPFAM" id="SSF63829">
    <property type="entry name" value="Calcium-dependent phosphotriesterase"/>
    <property type="match status" value="1"/>
</dbReference>
<dbReference type="GO" id="GO:0043161">
    <property type="term" value="P:proteasome-mediated ubiquitin-dependent protein catabolic process"/>
    <property type="evidence" value="ECO:0007669"/>
    <property type="project" value="TreeGrafter"/>
</dbReference>
<organism evidence="4 5">
    <name type="scientific">Adineta ricciae</name>
    <name type="common">Rotifer</name>
    <dbReference type="NCBI Taxonomy" id="249248"/>
    <lineage>
        <taxon>Eukaryota</taxon>
        <taxon>Metazoa</taxon>
        <taxon>Spiralia</taxon>
        <taxon>Gnathifera</taxon>
        <taxon>Rotifera</taxon>
        <taxon>Eurotatoria</taxon>
        <taxon>Bdelloidea</taxon>
        <taxon>Adinetida</taxon>
        <taxon>Adinetidae</taxon>
        <taxon>Adineta</taxon>
    </lineage>
</organism>
<dbReference type="PANTHER" id="PTHR24104">
    <property type="entry name" value="E3 UBIQUITIN-PROTEIN LIGASE NHLRC1-RELATED"/>
    <property type="match status" value="1"/>
</dbReference>
<evidence type="ECO:0000256" key="1">
    <source>
        <dbReference type="ARBA" id="ARBA00022737"/>
    </source>
</evidence>
<accession>A0A815X777</accession>
<dbReference type="GO" id="GO:0008270">
    <property type="term" value="F:zinc ion binding"/>
    <property type="evidence" value="ECO:0007669"/>
    <property type="project" value="UniProtKB-KW"/>
</dbReference>
<evidence type="ECO:0000256" key="2">
    <source>
        <dbReference type="PROSITE-ProRule" id="PRU00504"/>
    </source>
</evidence>
<dbReference type="EMBL" id="CAJNOR010005227">
    <property type="protein sequence ID" value="CAF1552394.1"/>
    <property type="molecule type" value="Genomic_DNA"/>
</dbReference>
<keyword evidence="1" id="KW-0677">Repeat</keyword>
<dbReference type="InterPro" id="IPR050952">
    <property type="entry name" value="TRIM-NHL_E3_ligases"/>
</dbReference>